<proteinExistence type="predicted"/>
<dbReference type="AlphaFoldDB" id="A0A916QKH1"/>
<accession>A0A916QKH1</accession>
<gene>
    <name evidence="3" type="primary">degV_2</name>
    <name evidence="3" type="ORF">LCB40_08860</name>
</gene>
<dbReference type="InterPro" id="IPR003797">
    <property type="entry name" value="DegV"/>
</dbReference>
<dbReference type="EMBL" id="BMAY01000005">
    <property type="protein sequence ID" value="GFZ27006.1"/>
    <property type="molecule type" value="Genomic_DNA"/>
</dbReference>
<dbReference type="GO" id="GO:0008289">
    <property type="term" value="F:lipid binding"/>
    <property type="evidence" value="ECO:0007669"/>
    <property type="project" value="UniProtKB-KW"/>
</dbReference>
<dbReference type="Gene3D" id="3.30.1180.10">
    <property type="match status" value="1"/>
</dbReference>
<protein>
    <submittedName>
        <fullName evidence="3">DegV family protein</fullName>
    </submittedName>
</protein>
<keyword evidence="2" id="KW-0446">Lipid-binding</keyword>
<dbReference type="PROSITE" id="PS51482">
    <property type="entry name" value="DEGV"/>
    <property type="match status" value="1"/>
</dbReference>
<dbReference type="Gene3D" id="3.40.50.10170">
    <property type="match status" value="1"/>
</dbReference>
<dbReference type="InterPro" id="IPR050270">
    <property type="entry name" value="DegV_domain_contain"/>
</dbReference>
<dbReference type="Proteomes" id="UP000677218">
    <property type="component" value="Unassembled WGS sequence"/>
</dbReference>
<comment type="function">
    <text evidence="1">May bind long-chain fatty acids, such as palmitate, and may play a role in lipid transport or fatty acid metabolism.</text>
</comment>
<name>A0A916QKH1_9LACO</name>
<evidence type="ECO:0000256" key="2">
    <source>
        <dbReference type="ARBA" id="ARBA00023121"/>
    </source>
</evidence>
<organism evidence="3 4">
    <name type="scientific">Lactobacillus corticis</name>
    <dbReference type="NCBI Taxonomy" id="2201249"/>
    <lineage>
        <taxon>Bacteria</taxon>
        <taxon>Bacillati</taxon>
        <taxon>Bacillota</taxon>
        <taxon>Bacilli</taxon>
        <taxon>Lactobacillales</taxon>
        <taxon>Lactobacillaceae</taxon>
        <taxon>Lactobacillus</taxon>
    </lineage>
</organism>
<evidence type="ECO:0000256" key="1">
    <source>
        <dbReference type="ARBA" id="ARBA00003238"/>
    </source>
</evidence>
<dbReference type="NCBIfam" id="TIGR00762">
    <property type="entry name" value="DegV"/>
    <property type="match status" value="1"/>
</dbReference>
<dbReference type="SUPFAM" id="SSF82549">
    <property type="entry name" value="DAK1/DegV-like"/>
    <property type="match status" value="1"/>
</dbReference>
<dbReference type="PANTHER" id="PTHR33434">
    <property type="entry name" value="DEGV DOMAIN-CONTAINING PROTEIN DR_1986-RELATED"/>
    <property type="match status" value="1"/>
</dbReference>
<reference evidence="3" key="1">
    <citation type="submission" date="2020-08" db="EMBL/GenBank/DDBJ databases">
        <title>Taxonomic study for Lactobacillus species isolated from hardwood bark.</title>
        <authorList>
            <person name="Tohno M."/>
            <person name="Tanizawa Y."/>
        </authorList>
    </citation>
    <scope>NUCLEOTIDE SEQUENCE</scope>
    <source>
        <strain evidence="3">B40</strain>
    </source>
</reference>
<dbReference type="Pfam" id="PF02645">
    <property type="entry name" value="DegV"/>
    <property type="match status" value="1"/>
</dbReference>
<dbReference type="RefSeq" id="WP_212780699.1">
    <property type="nucleotide sequence ID" value="NZ_BMAY01000005.1"/>
</dbReference>
<dbReference type="InterPro" id="IPR043168">
    <property type="entry name" value="DegV_C"/>
</dbReference>
<keyword evidence="4" id="KW-1185">Reference proteome</keyword>
<sequence length="293" mass="32411">MKIALVTDSTSGLTAAEVKENDIHVVPIPIMIGNDQYLDGINITAKKLFELEDAGADFPKTSQPSIGECMELFAQLHDEGYEGIIAITLSSGISGFYQSLMTIAAEHPEYNLHPYDSEITVKLQGNLVLAAAEMIRNDLSLEAIIKHLDSIRDTIKELFVVDDLNNLSRGGRLSNAGAFIGTMLHIKPLLKFDESGKIIAFEKIRSMKRAVLRIEKLALEETSSLVYKDKLTILVLHSNDPNQAEQIRAFAQENFPGLDVQISEFSPVIATHLGNKSLAIAWMVDYRKLDLSK</sequence>
<comment type="caution">
    <text evidence="3">The sequence shown here is derived from an EMBL/GenBank/DDBJ whole genome shotgun (WGS) entry which is preliminary data.</text>
</comment>
<evidence type="ECO:0000313" key="4">
    <source>
        <dbReference type="Proteomes" id="UP000677218"/>
    </source>
</evidence>
<evidence type="ECO:0000313" key="3">
    <source>
        <dbReference type="EMBL" id="GFZ27006.1"/>
    </source>
</evidence>
<dbReference type="PANTHER" id="PTHR33434:SF2">
    <property type="entry name" value="FATTY ACID-BINDING PROTEIN TM_1468"/>
    <property type="match status" value="1"/>
</dbReference>